<dbReference type="EC" id="2.4.2.7" evidence="7"/>
<dbReference type="SUPFAM" id="SSF53271">
    <property type="entry name" value="PRTase-like"/>
    <property type="match status" value="1"/>
</dbReference>
<dbReference type="PANTHER" id="PTHR32315">
    <property type="entry name" value="ADENINE PHOSPHORIBOSYLTRANSFERASE"/>
    <property type="match status" value="1"/>
</dbReference>
<dbReference type="EMBL" id="HBUF01362507">
    <property type="protein sequence ID" value="CAG6721657.1"/>
    <property type="molecule type" value="Transcribed_RNA"/>
</dbReference>
<evidence type="ECO:0000256" key="6">
    <source>
        <dbReference type="ARBA" id="ARBA00011738"/>
    </source>
</evidence>
<evidence type="ECO:0000256" key="12">
    <source>
        <dbReference type="ARBA" id="ARBA00022726"/>
    </source>
</evidence>
<evidence type="ECO:0000256" key="2">
    <source>
        <dbReference type="ARBA" id="ARBA00003968"/>
    </source>
</evidence>
<dbReference type="EMBL" id="HBUF01037183">
    <property type="protein sequence ID" value="CAG6616873.1"/>
    <property type="molecule type" value="Transcribed_RNA"/>
</dbReference>
<dbReference type="AlphaFoldDB" id="A0A8D8LXL1"/>
<dbReference type="GO" id="GO:0003999">
    <property type="term" value="F:adenine phosphoribosyltransferase activity"/>
    <property type="evidence" value="ECO:0007669"/>
    <property type="project" value="UniProtKB-EC"/>
</dbReference>
<dbReference type="InterPro" id="IPR050054">
    <property type="entry name" value="UPRTase/APRTase"/>
</dbReference>
<dbReference type="NCBIfam" id="NF002636">
    <property type="entry name" value="PRK02304.1-5"/>
    <property type="match status" value="1"/>
</dbReference>
<evidence type="ECO:0000313" key="14">
    <source>
        <dbReference type="EMBL" id="CAG6616873.1"/>
    </source>
</evidence>
<keyword evidence="10 14" id="KW-0328">Glycosyltransferase</keyword>
<comment type="function">
    <text evidence="2">Catalyzes a salvage reaction resulting in the formation of AMP, that is energically less costly than de novo synthesis.</text>
</comment>
<dbReference type="InterPro" id="IPR029057">
    <property type="entry name" value="PRTase-like"/>
</dbReference>
<accession>A0A8D8LXL1</accession>
<organism evidence="14">
    <name type="scientific">Cacopsylla melanoneura</name>
    <dbReference type="NCBI Taxonomy" id="428564"/>
    <lineage>
        <taxon>Eukaryota</taxon>
        <taxon>Metazoa</taxon>
        <taxon>Ecdysozoa</taxon>
        <taxon>Arthropoda</taxon>
        <taxon>Hexapoda</taxon>
        <taxon>Insecta</taxon>
        <taxon>Pterygota</taxon>
        <taxon>Neoptera</taxon>
        <taxon>Paraneoptera</taxon>
        <taxon>Hemiptera</taxon>
        <taxon>Sternorrhyncha</taxon>
        <taxon>Psylloidea</taxon>
        <taxon>Psyllidae</taxon>
        <taxon>Psyllinae</taxon>
        <taxon>Cacopsylla</taxon>
    </lineage>
</organism>
<sequence>MATTPNIENLKLLKDHIESFPDFPSPGILFRDIFSVFRDQAASQALHSLVKDHALSLKGQIDVVFAIESRGFLFGPYIGQVLGIPFVPIRKKGKLPGVLERLEYGLEYGTDCIEVQVDGGKVGKKALIVDDLIATGGSLTASCQLLKTLGVEVVESFVIMELADLNGRQKVPSKVVSLLQF</sequence>
<comment type="subunit">
    <text evidence="6">Homodimer.</text>
</comment>
<dbReference type="EMBL" id="HBUF01362506">
    <property type="protein sequence ID" value="CAG6721656.1"/>
    <property type="molecule type" value="Transcribed_RNA"/>
</dbReference>
<evidence type="ECO:0000256" key="8">
    <source>
        <dbReference type="ARBA" id="ARBA00017366"/>
    </source>
</evidence>
<evidence type="ECO:0000256" key="4">
    <source>
        <dbReference type="ARBA" id="ARBA00004659"/>
    </source>
</evidence>
<evidence type="ECO:0000256" key="1">
    <source>
        <dbReference type="ARBA" id="ARBA00000868"/>
    </source>
</evidence>
<dbReference type="PANTHER" id="PTHR32315:SF3">
    <property type="entry name" value="ADENINE PHOSPHORIBOSYLTRANSFERASE"/>
    <property type="match status" value="1"/>
</dbReference>
<keyword evidence="9" id="KW-0963">Cytoplasm</keyword>
<comment type="subcellular location">
    <subcellularLocation>
        <location evidence="3">Cytoplasm</location>
    </subcellularLocation>
</comment>
<dbReference type="GO" id="GO:0016208">
    <property type="term" value="F:AMP binding"/>
    <property type="evidence" value="ECO:0007669"/>
    <property type="project" value="TreeGrafter"/>
</dbReference>
<evidence type="ECO:0000256" key="7">
    <source>
        <dbReference type="ARBA" id="ARBA00011893"/>
    </source>
</evidence>
<dbReference type="GO" id="GO:0044209">
    <property type="term" value="P:AMP salvage"/>
    <property type="evidence" value="ECO:0007669"/>
    <property type="project" value="UniProtKB-UniPathway"/>
</dbReference>
<feature type="domain" description="Phosphoribosyltransferase" evidence="13">
    <location>
        <begin position="40"/>
        <end position="173"/>
    </location>
</feature>
<dbReference type="EMBL" id="HBUF01037182">
    <property type="protein sequence ID" value="CAG6616871.1"/>
    <property type="molecule type" value="Transcribed_RNA"/>
</dbReference>
<evidence type="ECO:0000256" key="9">
    <source>
        <dbReference type="ARBA" id="ARBA00022490"/>
    </source>
</evidence>
<evidence type="ECO:0000256" key="3">
    <source>
        <dbReference type="ARBA" id="ARBA00004496"/>
    </source>
</evidence>
<dbReference type="EMBL" id="HBUF01648952">
    <property type="protein sequence ID" value="CAG6786602.1"/>
    <property type="molecule type" value="Transcribed_RNA"/>
</dbReference>
<dbReference type="EMBL" id="HBUF01037178">
    <property type="protein sequence ID" value="CAG6616863.1"/>
    <property type="molecule type" value="Transcribed_RNA"/>
</dbReference>
<dbReference type="EMBL" id="HBUF01037179">
    <property type="protein sequence ID" value="CAG6616865.1"/>
    <property type="molecule type" value="Transcribed_RNA"/>
</dbReference>
<reference evidence="14" key="1">
    <citation type="submission" date="2021-05" db="EMBL/GenBank/DDBJ databases">
        <authorList>
            <person name="Alioto T."/>
            <person name="Alioto T."/>
            <person name="Gomez Garrido J."/>
        </authorList>
    </citation>
    <scope>NUCLEOTIDE SEQUENCE</scope>
</reference>
<dbReference type="EMBL" id="HBUF01037181">
    <property type="protein sequence ID" value="CAG6616869.1"/>
    <property type="molecule type" value="Transcribed_RNA"/>
</dbReference>
<dbReference type="GO" id="GO:0005737">
    <property type="term" value="C:cytoplasm"/>
    <property type="evidence" value="ECO:0007669"/>
    <property type="project" value="UniProtKB-SubCell"/>
</dbReference>
<evidence type="ECO:0000256" key="11">
    <source>
        <dbReference type="ARBA" id="ARBA00022679"/>
    </source>
</evidence>
<dbReference type="EMBL" id="HBUF01648953">
    <property type="protein sequence ID" value="CAG6786603.1"/>
    <property type="molecule type" value="Transcribed_RNA"/>
</dbReference>
<evidence type="ECO:0000256" key="5">
    <source>
        <dbReference type="ARBA" id="ARBA00008391"/>
    </source>
</evidence>
<keyword evidence="12" id="KW-0660">Purine salvage</keyword>
<evidence type="ECO:0000256" key="10">
    <source>
        <dbReference type="ARBA" id="ARBA00022676"/>
    </source>
</evidence>
<comment type="catalytic activity">
    <reaction evidence="1">
        <text>AMP + diphosphate = 5-phospho-alpha-D-ribose 1-diphosphate + adenine</text>
        <dbReference type="Rhea" id="RHEA:16609"/>
        <dbReference type="ChEBI" id="CHEBI:16708"/>
        <dbReference type="ChEBI" id="CHEBI:33019"/>
        <dbReference type="ChEBI" id="CHEBI:58017"/>
        <dbReference type="ChEBI" id="CHEBI:456215"/>
        <dbReference type="EC" id="2.4.2.7"/>
    </reaction>
</comment>
<dbReference type="CDD" id="cd06223">
    <property type="entry name" value="PRTases_typeI"/>
    <property type="match status" value="1"/>
</dbReference>
<keyword evidence="11 14" id="KW-0808">Transferase</keyword>
<dbReference type="Gene3D" id="3.40.50.2020">
    <property type="match status" value="1"/>
</dbReference>
<dbReference type="GO" id="GO:0006166">
    <property type="term" value="P:purine ribonucleoside salvage"/>
    <property type="evidence" value="ECO:0007669"/>
    <property type="project" value="UniProtKB-KW"/>
</dbReference>
<dbReference type="EMBL" id="HBUF01185942">
    <property type="protein sequence ID" value="CAG6656730.1"/>
    <property type="molecule type" value="Transcribed_RNA"/>
</dbReference>
<dbReference type="HAMAP" id="MF_00004">
    <property type="entry name" value="Aden_phosphoribosyltr"/>
    <property type="match status" value="1"/>
</dbReference>
<comment type="pathway">
    <text evidence="4">Purine metabolism; AMP biosynthesis via salvage pathway; AMP from adenine: step 1/1.</text>
</comment>
<evidence type="ECO:0000259" key="13">
    <source>
        <dbReference type="Pfam" id="PF00156"/>
    </source>
</evidence>
<dbReference type="FunFam" id="3.40.50.2020:FF:000021">
    <property type="entry name" value="Adenine phosphoribosyltransferase"/>
    <property type="match status" value="1"/>
</dbReference>
<dbReference type="GO" id="GO:0002055">
    <property type="term" value="F:adenine binding"/>
    <property type="evidence" value="ECO:0007669"/>
    <property type="project" value="TreeGrafter"/>
</dbReference>
<dbReference type="Pfam" id="PF00156">
    <property type="entry name" value="Pribosyltran"/>
    <property type="match status" value="1"/>
</dbReference>
<dbReference type="GO" id="GO:0006168">
    <property type="term" value="P:adenine salvage"/>
    <property type="evidence" value="ECO:0007669"/>
    <property type="project" value="InterPro"/>
</dbReference>
<comment type="similarity">
    <text evidence="5">Belongs to the purine/pyrimidine phosphoribosyltransferase family.</text>
</comment>
<dbReference type="InterPro" id="IPR005764">
    <property type="entry name" value="Ade_phspho_trans"/>
</dbReference>
<protein>
    <recommendedName>
        <fullName evidence="8">Adenine phosphoribosyltransferase</fullName>
        <ecNumber evidence="7">2.4.2.7</ecNumber>
    </recommendedName>
</protein>
<dbReference type="EMBL" id="HBUF01037180">
    <property type="protein sequence ID" value="CAG6616867.1"/>
    <property type="molecule type" value="Transcribed_RNA"/>
</dbReference>
<dbReference type="UniPathway" id="UPA00588">
    <property type="reaction ID" value="UER00646"/>
</dbReference>
<proteinExistence type="inferred from homology"/>
<dbReference type="EMBL" id="HBUF01648954">
    <property type="protein sequence ID" value="CAG6786604.1"/>
    <property type="molecule type" value="Transcribed_RNA"/>
</dbReference>
<dbReference type="InterPro" id="IPR000836">
    <property type="entry name" value="PRTase_dom"/>
</dbReference>
<name>A0A8D8LXL1_9HEMI</name>